<protein>
    <submittedName>
        <fullName evidence="2">Uncharacterized protein</fullName>
    </submittedName>
</protein>
<sequence length="473" mass="52324">CLSTDMAATTADAWRPRRVAFVQTPASDHGCRCQVRLMHHNDQASISLQLQHATGLAGVNNNPPRQILLHIQPSIVESCSIAQETSISPLLLKCIPTSIAGPSDVLTVTLVLKSPGAVHYPKELKSVHPTDPADVDFQSFVEICQATTLYVRFAQAQFDQQEKPRLERLVEGLSNGVLRAPPLNLAREDRGRGLQEGTWQVFDQQDSASNHSKPSSGLGKRLRQASVSSFDAPSKRATPCIYTTPPPYSPTEVNTTPTTRSGHSNDIRPTVFILPPYRKELVSPPENGQVALLANMLATVPEHVLREAIIESGHGRLLGLVSAGAVLGKPLEPRPRRLSSPRLTSLVKDLFTAEVEARMKYLVEAGLPLHTKDAIEKVMDEYHDIFYVDCQEAEATIQEKVEDASLEVKMALEDGMKEIEELVEEHLHKLADEHEIFDGKANLELDNLRCWFVKFARTLIFQKQPGQVSGRDL</sequence>
<dbReference type="AlphaFoldDB" id="A0A9N8KIE5"/>
<feature type="compositionally biased region" description="Polar residues" evidence="1">
    <location>
        <begin position="201"/>
        <end position="215"/>
    </location>
</feature>
<feature type="region of interest" description="Disordered" evidence="1">
    <location>
        <begin position="201"/>
        <end position="267"/>
    </location>
</feature>
<dbReference type="EMBL" id="CAINUL010000003">
    <property type="protein sequence ID" value="CAD0108592.1"/>
    <property type="molecule type" value="Genomic_DNA"/>
</dbReference>
<feature type="compositionally biased region" description="Polar residues" evidence="1">
    <location>
        <begin position="251"/>
        <end position="264"/>
    </location>
</feature>
<feature type="non-terminal residue" evidence="2">
    <location>
        <position position="1"/>
    </location>
</feature>
<dbReference type="Proteomes" id="UP000745764">
    <property type="component" value="Unassembled WGS sequence"/>
</dbReference>
<keyword evidence="3" id="KW-1185">Reference proteome</keyword>
<dbReference type="OrthoDB" id="3891782at2759"/>
<comment type="caution">
    <text evidence="2">The sequence shown here is derived from an EMBL/GenBank/DDBJ whole genome shotgun (WGS) entry which is preliminary data.</text>
</comment>
<reference evidence="2" key="1">
    <citation type="submission" date="2020-06" db="EMBL/GenBank/DDBJ databases">
        <authorList>
            <person name="Onetto C."/>
        </authorList>
    </citation>
    <scope>NUCLEOTIDE SEQUENCE</scope>
</reference>
<gene>
    <name evidence="2" type="ORF">AWRI4620_LOCUS2847</name>
</gene>
<feature type="non-terminal residue" evidence="2">
    <location>
        <position position="473"/>
    </location>
</feature>
<accession>A0A9N8KIE5</accession>
<evidence type="ECO:0000313" key="3">
    <source>
        <dbReference type="Proteomes" id="UP000745764"/>
    </source>
</evidence>
<evidence type="ECO:0000256" key="1">
    <source>
        <dbReference type="SAM" id="MobiDB-lite"/>
    </source>
</evidence>
<organism evidence="2 3">
    <name type="scientific">Aureobasidium uvarum</name>
    <dbReference type="NCBI Taxonomy" id="2773716"/>
    <lineage>
        <taxon>Eukaryota</taxon>
        <taxon>Fungi</taxon>
        <taxon>Dikarya</taxon>
        <taxon>Ascomycota</taxon>
        <taxon>Pezizomycotina</taxon>
        <taxon>Dothideomycetes</taxon>
        <taxon>Dothideomycetidae</taxon>
        <taxon>Dothideales</taxon>
        <taxon>Saccotheciaceae</taxon>
        <taxon>Aureobasidium</taxon>
    </lineage>
</organism>
<proteinExistence type="predicted"/>
<name>A0A9N8KIE5_9PEZI</name>
<evidence type="ECO:0000313" key="2">
    <source>
        <dbReference type="EMBL" id="CAD0108592.1"/>
    </source>
</evidence>